<dbReference type="Proteomes" id="UP000285405">
    <property type="component" value="Unassembled WGS sequence"/>
</dbReference>
<dbReference type="InterPro" id="IPR053169">
    <property type="entry name" value="MUG_Protein"/>
</dbReference>
<dbReference type="OrthoDB" id="4104179at2759"/>
<feature type="chain" id="PRO_5019193532" evidence="1">
    <location>
        <begin position="22"/>
        <end position="553"/>
    </location>
</feature>
<dbReference type="InterPro" id="IPR008928">
    <property type="entry name" value="6-hairpin_glycosidase_sf"/>
</dbReference>
<evidence type="ECO:0000256" key="1">
    <source>
        <dbReference type="SAM" id="SignalP"/>
    </source>
</evidence>
<dbReference type="PANTHER" id="PTHR47791">
    <property type="entry name" value="MEIOTICALLY UP-REGULATED GENE 191 PROTEIN"/>
    <property type="match status" value="1"/>
</dbReference>
<dbReference type="SUPFAM" id="SSF48208">
    <property type="entry name" value="Six-hairpin glycosidases"/>
    <property type="match status" value="1"/>
</dbReference>
<dbReference type="Gene3D" id="1.50.10.20">
    <property type="match status" value="1"/>
</dbReference>
<name>A0A420HCK2_9PEZI</name>
<dbReference type="InterPro" id="IPR005198">
    <property type="entry name" value="Glyco_hydro_76"/>
</dbReference>
<sequence>MFRSIICITIITFISFSTALANNFSDFPASNTSETRLENWQNPLPKKLYQNGTLFALVEAVNVLQENYFKLWPGVWPSAIDWTSAVVGTNLAGCMRTFSRSNYILSTPDDVGNLINRHFSALSASYFGQNVAELAKEAYDDVLWVVLEWLEAVQLVDERSQKYSIGPIGGGWYAQEWVPEYARRAVEFWDLASPGYNRTLCGGGMTWNPRLLPYKNAITNELYISASVAMYLYNGPVIKPQNLKYLNAAIETYNWLMSSNMTNDDGLFVDGYHISGWNQTNSNNTKCDERNEMVYTYNQGVLLSGQLGLYIATGVRSYLEEGHNLLSNTIRATGWDLENGNTTESYLVDNARRPSDKWHGLGRSGILEEACDASATCSQDSQTFKGIFFHHMTKFCSELKNPLVVPEASTADSPLEIQNWHYESCQKYGPWIKHNADAALSTLDSQGRFGSWWGVAAETTSLNSSETYETLPRPGSIDYRNSGLPQDWLYSSNNVKKRKETVQRKVITDLDDNTDARALDLNDRGRGRTVETQNGGLSVLRALWEIVERPRGK</sequence>
<dbReference type="GO" id="GO:0005975">
    <property type="term" value="P:carbohydrate metabolic process"/>
    <property type="evidence" value="ECO:0007669"/>
    <property type="project" value="InterPro"/>
</dbReference>
<evidence type="ECO:0000313" key="3">
    <source>
        <dbReference type="Proteomes" id="UP000285405"/>
    </source>
</evidence>
<dbReference type="EMBL" id="MCBR01020605">
    <property type="protein sequence ID" value="RKF55170.1"/>
    <property type="molecule type" value="Genomic_DNA"/>
</dbReference>
<protein>
    <submittedName>
        <fullName evidence="2">Putative glycosyl hydrolase</fullName>
    </submittedName>
</protein>
<keyword evidence="1" id="KW-0732">Signal</keyword>
<dbReference type="GO" id="GO:0016787">
    <property type="term" value="F:hydrolase activity"/>
    <property type="evidence" value="ECO:0007669"/>
    <property type="project" value="UniProtKB-KW"/>
</dbReference>
<reference evidence="2 3" key="1">
    <citation type="journal article" date="2018" name="BMC Genomics">
        <title>Comparative genome analyses reveal sequence features reflecting distinct modes of host-adaptation between dicot and monocot powdery mildew.</title>
        <authorList>
            <person name="Wu Y."/>
            <person name="Ma X."/>
            <person name="Pan Z."/>
            <person name="Kale S.D."/>
            <person name="Song Y."/>
            <person name="King H."/>
            <person name="Zhang Q."/>
            <person name="Presley C."/>
            <person name="Deng X."/>
            <person name="Wei C.I."/>
            <person name="Xiao S."/>
        </authorList>
    </citation>
    <scope>NUCLEOTIDE SEQUENCE [LARGE SCALE GENOMIC DNA]</scope>
    <source>
        <strain evidence="2">UCSC1</strain>
    </source>
</reference>
<feature type="signal peptide" evidence="1">
    <location>
        <begin position="1"/>
        <end position="21"/>
    </location>
</feature>
<proteinExistence type="predicted"/>
<keyword evidence="2" id="KW-0378">Hydrolase</keyword>
<dbReference type="AlphaFoldDB" id="A0A420HCK2"/>
<dbReference type="Pfam" id="PF03663">
    <property type="entry name" value="Glyco_hydro_76"/>
    <property type="match status" value="1"/>
</dbReference>
<comment type="caution">
    <text evidence="2">The sequence shown here is derived from an EMBL/GenBank/DDBJ whole genome shotgun (WGS) entry which is preliminary data.</text>
</comment>
<gene>
    <name evidence="2" type="ORF">GcC1_206037</name>
</gene>
<organism evidence="2 3">
    <name type="scientific">Golovinomyces cichoracearum</name>
    <dbReference type="NCBI Taxonomy" id="62708"/>
    <lineage>
        <taxon>Eukaryota</taxon>
        <taxon>Fungi</taxon>
        <taxon>Dikarya</taxon>
        <taxon>Ascomycota</taxon>
        <taxon>Pezizomycotina</taxon>
        <taxon>Leotiomycetes</taxon>
        <taxon>Erysiphales</taxon>
        <taxon>Erysiphaceae</taxon>
        <taxon>Golovinomyces</taxon>
    </lineage>
</organism>
<accession>A0A420HCK2</accession>
<dbReference type="PANTHER" id="PTHR47791:SF2">
    <property type="entry name" value="ENDO MANNANASE, GH76 FAMILY (EUROFUNG)"/>
    <property type="match status" value="1"/>
</dbReference>
<evidence type="ECO:0000313" key="2">
    <source>
        <dbReference type="EMBL" id="RKF55170.1"/>
    </source>
</evidence>